<evidence type="ECO:0000313" key="5">
    <source>
        <dbReference type="EMBL" id="VVD01795.1"/>
    </source>
</evidence>
<gene>
    <name evidence="5" type="ORF">LSINAPIS_LOCUS12135</name>
</gene>
<keyword evidence="6" id="KW-1185">Reference proteome</keyword>
<dbReference type="AlphaFoldDB" id="A0A5E4QUZ6"/>
<evidence type="ECO:0000256" key="1">
    <source>
        <dbReference type="ARBA" id="ARBA00004613"/>
    </source>
</evidence>
<dbReference type="EMBL" id="FZQP02005554">
    <property type="protein sequence ID" value="VVD01795.1"/>
    <property type="molecule type" value="Genomic_DNA"/>
</dbReference>
<evidence type="ECO:0000256" key="2">
    <source>
        <dbReference type="ARBA" id="ARBA00022525"/>
    </source>
</evidence>
<accession>A0A5E4QUZ6</accession>
<dbReference type="SUPFAM" id="SSF55797">
    <property type="entry name" value="PR-1-like"/>
    <property type="match status" value="1"/>
</dbReference>
<evidence type="ECO:0000256" key="3">
    <source>
        <dbReference type="SAM" id="SignalP"/>
    </source>
</evidence>
<dbReference type="InterPro" id="IPR014044">
    <property type="entry name" value="CAP_dom"/>
</dbReference>
<feature type="domain" description="SCP" evidence="4">
    <location>
        <begin position="49"/>
        <end position="152"/>
    </location>
</feature>
<sequence length="170" mass="19686">MYSQKGVWLFMFIFYNTLLELQCAKKWDEKQLFPSSKIPEDGLSPRRLVVRRKIVLYHNFFRTKVRPTASNMLLMSWHPIAARQAQNYADRCIFLQHNDARENTVPYLGSCGQNLFVASQKTPWLWDITLRWFGLPAIRLVAASLIVPVVLGDTSIITCVTIVQRAISIR</sequence>
<dbReference type="GO" id="GO:0005576">
    <property type="term" value="C:extracellular region"/>
    <property type="evidence" value="ECO:0007669"/>
    <property type="project" value="UniProtKB-SubCell"/>
</dbReference>
<feature type="chain" id="PRO_5023009996" description="SCP domain-containing protein" evidence="3">
    <location>
        <begin position="24"/>
        <end position="170"/>
    </location>
</feature>
<keyword evidence="3" id="KW-0732">Signal</keyword>
<evidence type="ECO:0000259" key="4">
    <source>
        <dbReference type="SMART" id="SM00198"/>
    </source>
</evidence>
<reference evidence="5 6" key="1">
    <citation type="submission" date="2017-07" db="EMBL/GenBank/DDBJ databases">
        <authorList>
            <person name="Talla V."/>
            <person name="Backstrom N."/>
        </authorList>
    </citation>
    <scope>NUCLEOTIDE SEQUENCE [LARGE SCALE GENOMIC DNA]</scope>
</reference>
<dbReference type="Proteomes" id="UP000324832">
    <property type="component" value="Unassembled WGS sequence"/>
</dbReference>
<dbReference type="Gene3D" id="3.40.33.10">
    <property type="entry name" value="CAP"/>
    <property type="match status" value="1"/>
</dbReference>
<protein>
    <recommendedName>
        <fullName evidence="4">SCP domain-containing protein</fullName>
    </recommendedName>
</protein>
<dbReference type="InterPro" id="IPR035940">
    <property type="entry name" value="CAP_sf"/>
</dbReference>
<organism evidence="5 6">
    <name type="scientific">Leptidea sinapis</name>
    <dbReference type="NCBI Taxonomy" id="189913"/>
    <lineage>
        <taxon>Eukaryota</taxon>
        <taxon>Metazoa</taxon>
        <taxon>Ecdysozoa</taxon>
        <taxon>Arthropoda</taxon>
        <taxon>Hexapoda</taxon>
        <taxon>Insecta</taxon>
        <taxon>Pterygota</taxon>
        <taxon>Neoptera</taxon>
        <taxon>Endopterygota</taxon>
        <taxon>Lepidoptera</taxon>
        <taxon>Glossata</taxon>
        <taxon>Ditrysia</taxon>
        <taxon>Papilionoidea</taxon>
        <taxon>Pieridae</taxon>
        <taxon>Dismorphiinae</taxon>
        <taxon>Leptidea</taxon>
    </lineage>
</organism>
<keyword evidence="2" id="KW-0964">Secreted</keyword>
<proteinExistence type="predicted"/>
<feature type="signal peptide" evidence="3">
    <location>
        <begin position="1"/>
        <end position="23"/>
    </location>
</feature>
<comment type="subcellular location">
    <subcellularLocation>
        <location evidence="1">Secreted</location>
    </subcellularLocation>
</comment>
<evidence type="ECO:0000313" key="6">
    <source>
        <dbReference type="Proteomes" id="UP000324832"/>
    </source>
</evidence>
<dbReference type="SMART" id="SM00198">
    <property type="entry name" value="SCP"/>
    <property type="match status" value="1"/>
</dbReference>
<name>A0A5E4QUZ6_9NEOP</name>